<evidence type="ECO:0000313" key="1">
    <source>
        <dbReference type="EMBL" id="CAB4151710.1"/>
    </source>
</evidence>
<gene>
    <name evidence="3" type="ORF">UFOVP1104_26</name>
    <name evidence="4" type="ORF">UFOVP1371_39</name>
    <name evidence="5" type="ORF">UFOVP1468_47</name>
    <name evidence="6" type="ORF">UFOVP1555_58</name>
    <name evidence="1" type="ORF">UFOVP596_30</name>
    <name evidence="2" type="ORF">UFOVP938_14</name>
</gene>
<evidence type="ECO:0000313" key="4">
    <source>
        <dbReference type="EMBL" id="CAB4202803.1"/>
    </source>
</evidence>
<organism evidence="1">
    <name type="scientific">uncultured Caudovirales phage</name>
    <dbReference type="NCBI Taxonomy" id="2100421"/>
    <lineage>
        <taxon>Viruses</taxon>
        <taxon>Duplodnaviria</taxon>
        <taxon>Heunggongvirae</taxon>
        <taxon>Uroviricota</taxon>
        <taxon>Caudoviricetes</taxon>
        <taxon>Peduoviridae</taxon>
        <taxon>Maltschvirus</taxon>
        <taxon>Maltschvirus maltsch</taxon>
    </lineage>
</organism>
<evidence type="ECO:0000313" key="3">
    <source>
        <dbReference type="EMBL" id="CAB4183570.1"/>
    </source>
</evidence>
<evidence type="ECO:0000313" key="5">
    <source>
        <dbReference type="EMBL" id="CAB4214811.1"/>
    </source>
</evidence>
<dbReference type="EMBL" id="LR796883">
    <property type="protein sequence ID" value="CAB4172520.1"/>
    <property type="molecule type" value="Genomic_DNA"/>
</dbReference>
<protein>
    <submittedName>
        <fullName evidence="1">Uncharacterized protein</fullName>
    </submittedName>
</protein>
<proteinExistence type="predicted"/>
<reference evidence="1" key="1">
    <citation type="submission" date="2020-04" db="EMBL/GenBank/DDBJ databases">
        <authorList>
            <person name="Chiriac C."/>
            <person name="Salcher M."/>
            <person name="Ghai R."/>
            <person name="Kavagutti S V."/>
        </authorList>
    </citation>
    <scope>NUCLEOTIDE SEQUENCE</scope>
</reference>
<evidence type="ECO:0000313" key="6">
    <source>
        <dbReference type="EMBL" id="CAB5229437.1"/>
    </source>
</evidence>
<dbReference type="EMBL" id="LR797322">
    <property type="protein sequence ID" value="CAB4202803.1"/>
    <property type="molecule type" value="Genomic_DNA"/>
</dbReference>
<dbReference type="EMBL" id="LR796570">
    <property type="protein sequence ID" value="CAB4151710.1"/>
    <property type="molecule type" value="Genomic_DNA"/>
</dbReference>
<dbReference type="EMBL" id="LR797416">
    <property type="protein sequence ID" value="CAB4214811.1"/>
    <property type="molecule type" value="Genomic_DNA"/>
</dbReference>
<dbReference type="EMBL" id="LR798399">
    <property type="protein sequence ID" value="CAB5229437.1"/>
    <property type="molecule type" value="Genomic_DNA"/>
</dbReference>
<evidence type="ECO:0000313" key="2">
    <source>
        <dbReference type="EMBL" id="CAB4172520.1"/>
    </source>
</evidence>
<sequence>MTNLVYVTNKTDKPLVVDYGCQDIHFPPGKSVQISLAAARHIFGYQHENKEPFMATLGFTTTTNDIPEGLKWLAKFEVSEEEPNTDQSLSPLVERVPLPQKRGGGKFYPMTA</sequence>
<name>A0A6J5N311_9CAUD</name>
<accession>A0A6J5N311</accession>
<dbReference type="EMBL" id="LR797047">
    <property type="protein sequence ID" value="CAB4183570.1"/>
    <property type="molecule type" value="Genomic_DNA"/>
</dbReference>